<evidence type="ECO:0000313" key="2">
    <source>
        <dbReference type="Proteomes" id="UP001060215"/>
    </source>
</evidence>
<proteinExistence type="predicted"/>
<dbReference type="EMBL" id="CM045759">
    <property type="protein sequence ID" value="KAI8018539.1"/>
    <property type="molecule type" value="Genomic_DNA"/>
</dbReference>
<comment type="caution">
    <text evidence="1">The sequence shown here is derived from an EMBL/GenBank/DDBJ whole genome shotgun (WGS) entry which is preliminary data.</text>
</comment>
<name>A0ACC0HYW6_9ERIC</name>
<dbReference type="Proteomes" id="UP001060215">
    <property type="component" value="Chromosome 2"/>
</dbReference>
<protein>
    <submittedName>
        <fullName evidence="1">Class V chitinase</fullName>
    </submittedName>
</protein>
<reference evidence="1 2" key="1">
    <citation type="journal article" date="2022" name="Plant J.">
        <title>Chromosome-level genome of Camellia lanceoleosa provides a valuable resource for understanding genome evolution and self-incompatibility.</title>
        <authorList>
            <person name="Gong W."/>
            <person name="Xiao S."/>
            <person name="Wang L."/>
            <person name="Liao Z."/>
            <person name="Chang Y."/>
            <person name="Mo W."/>
            <person name="Hu G."/>
            <person name="Li W."/>
            <person name="Zhao G."/>
            <person name="Zhu H."/>
            <person name="Hu X."/>
            <person name="Ji K."/>
            <person name="Xiang X."/>
            <person name="Song Q."/>
            <person name="Yuan D."/>
            <person name="Jin S."/>
            <person name="Zhang L."/>
        </authorList>
    </citation>
    <scope>NUCLEOTIDE SEQUENCE [LARGE SCALE GENOMIC DNA]</scope>
    <source>
        <strain evidence="1">SQ_2022a</strain>
    </source>
</reference>
<evidence type="ECO:0000313" key="1">
    <source>
        <dbReference type="EMBL" id="KAI8018539.1"/>
    </source>
</evidence>
<organism evidence="1 2">
    <name type="scientific">Camellia lanceoleosa</name>
    <dbReference type="NCBI Taxonomy" id="1840588"/>
    <lineage>
        <taxon>Eukaryota</taxon>
        <taxon>Viridiplantae</taxon>
        <taxon>Streptophyta</taxon>
        <taxon>Embryophyta</taxon>
        <taxon>Tracheophyta</taxon>
        <taxon>Spermatophyta</taxon>
        <taxon>Magnoliopsida</taxon>
        <taxon>eudicotyledons</taxon>
        <taxon>Gunneridae</taxon>
        <taxon>Pentapetalae</taxon>
        <taxon>asterids</taxon>
        <taxon>Ericales</taxon>
        <taxon>Theaceae</taxon>
        <taxon>Camellia</taxon>
    </lineage>
</organism>
<sequence>MALTIITATLFFLIFLLSKLPSSTAQEQPWIQAGYWFSGSGFPISDINSALFTHLICAFAGLNSSTYELSISSSDSQLFSNFTNTVKQKNPSIKTLLSIGGGLANRSHYSSMVSQSSYRKSFIDSSIKTARAYGFHGIDFSWVSVGTDSEIANMAILFDEWRVAIESESRNSNGSIQLVLTMAAQYSPYVGNGTFPIGSINKNLNWVHVMAFDYYMPKSWNQTGAQAALYDPGSEKSTDFGINSWINKGLSANKLVLGLPFHGYAWTLVNPKDSAIGAPAKGPAINIYGAMSYKDIKGYIQTYRGVLQYNATYVVNYCTIGSSWIGFDDVEVVKIKVAYAKKKNLLGYFVWQIPQDDNWVLSQAAQEDKKTTINNKGRLLLVILLTATAIIILILSSTMWYLRKRVLRCIGLADEQKESESKLRTTMASIENTNVPQVFSFTDIVVATNNFSNENKLGEGGYGPVYKVI</sequence>
<keyword evidence="2" id="KW-1185">Reference proteome</keyword>
<gene>
    <name evidence="1" type="ORF">LOK49_LG04G02884</name>
</gene>
<accession>A0ACC0HYW6</accession>